<comment type="caution">
    <text evidence="2">The sequence shown here is derived from an EMBL/GenBank/DDBJ whole genome shotgun (WGS) entry which is preliminary data.</text>
</comment>
<dbReference type="EMBL" id="JAGUCO010000003">
    <property type="protein sequence ID" value="MBS2097902.1"/>
    <property type="molecule type" value="Genomic_DNA"/>
</dbReference>
<gene>
    <name evidence="2" type="ORF">KEM10_06385</name>
</gene>
<proteinExistence type="predicted"/>
<dbReference type="Gene3D" id="3.90.1570.30">
    <property type="match status" value="1"/>
</dbReference>
<accession>A0ABS5JST1</accession>
<keyword evidence="3" id="KW-1185">Reference proteome</keyword>
<dbReference type="InterPro" id="IPR029464">
    <property type="entry name" value="HSDR_N"/>
</dbReference>
<evidence type="ECO:0000313" key="2">
    <source>
        <dbReference type="EMBL" id="MBS2097902.1"/>
    </source>
</evidence>
<sequence>MQKLNLPTFEFRMRKQNGKDQIFDNIRKKFVALTPEEWVRQNLIAFLIHHQKYSAGLIAVEMLVKVNGLNQRADIVVYNRKGKPVMIVECKAPSVAVTKAVFNQAARYNMQLQVDFMMVSNGLQHFCAQLKDKQGGYEMMQQIPSVEQILSA</sequence>
<name>A0ABS5JST1_9BACT</name>
<dbReference type="Proteomes" id="UP000708576">
    <property type="component" value="Unassembled WGS sequence"/>
</dbReference>
<evidence type="ECO:0000313" key="3">
    <source>
        <dbReference type="Proteomes" id="UP000708576"/>
    </source>
</evidence>
<dbReference type="Pfam" id="PF13588">
    <property type="entry name" value="HSDR_N_2"/>
    <property type="match status" value="1"/>
</dbReference>
<dbReference type="RefSeq" id="WP_212214985.1">
    <property type="nucleotide sequence ID" value="NZ_JAGUCO010000003.1"/>
</dbReference>
<organism evidence="2 3">
    <name type="scientific">Carboxylicivirga linearis</name>
    <dbReference type="NCBI Taxonomy" id="1628157"/>
    <lineage>
        <taxon>Bacteria</taxon>
        <taxon>Pseudomonadati</taxon>
        <taxon>Bacteroidota</taxon>
        <taxon>Bacteroidia</taxon>
        <taxon>Marinilabiliales</taxon>
        <taxon>Marinilabiliaceae</taxon>
        <taxon>Carboxylicivirga</taxon>
    </lineage>
</organism>
<protein>
    <submittedName>
        <fullName evidence="2">Type I restriction enzyme HsdR N-terminal domain-containing protein</fullName>
    </submittedName>
</protein>
<evidence type="ECO:0000259" key="1">
    <source>
        <dbReference type="Pfam" id="PF13588"/>
    </source>
</evidence>
<feature type="domain" description="Type I restriction enzyme R protein N-terminal" evidence="1">
    <location>
        <begin position="35"/>
        <end position="144"/>
    </location>
</feature>
<reference evidence="2 3" key="1">
    <citation type="journal article" date="2015" name="Int. J. Syst. Evol. Microbiol.">
        <title>Carboxylicivirga linearis sp. nov., isolated from a sea cucumber culture pond.</title>
        <authorList>
            <person name="Wang F.Q."/>
            <person name="Zhou Y.X."/>
            <person name="Lin X.Z."/>
            <person name="Chen G.J."/>
            <person name="Du Z.J."/>
        </authorList>
    </citation>
    <scope>NUCLEOTIDE SEQUENCE [LARGE SCALE GENOMIC DNA]</scope>
    <source>
        <strain evidence="2 3">FB218</strain>
    </source>
</reference>